<evidence type="ECO:0000313" key="1">
    <source>
        <dbReference type="EMBL" id="KAF1949495.1"/>
    </source>
</evidence>
<evidence type="ECO:0000313" key="2">
    <source>
        <dbReference type="Proteomes" id="UP000800035"/>
    </source>
</evidence>
<accession>A0A6A5T941</accession>
<proteinExistence type="predicted"/>
<dbReference type="AlphaFoldDB" id="A0A6A5T941"/>
<protein>
    <submittedName>
        <fullName evidence="1">Uncharacterized protein</fullName>
    </submittedName>
</protein>
<keyword evidence="2" id="KW-1185">Reference proteome</keyword>
<sequence>ISWPIDGRAGWSWSGDAVLKPGRSNACSIDGRRNDSEAWGRGRIDVASAEAVVC</sequence>
<dbReference type="OrthoDB" id="3768616at2759"/>
<reference evidence="1" key="1">
    <citation type="journal article" date="2020" name="Stud. Mycol.">
        <title>101 Dothideomycetes genomes: a test case for predicting lifestyles and emergence of pathogens.</title>
        <authorList>
            <person name="Haridas S."/>
            <person name="Albert R."/>
            <person name="Binder M."/>
            <person name="Bloem J."/>
            <person name="Labutti K."/>
            <person name="Salamov A."/>
            <person name="Andreopoulos B."/>
            <person name="Baker S."/>
            <person name="Barry K."/>
            <person name="Bills G."/>
            <person name="Bluhm B."/>
            <person name="Cannon C."/>
            <person name="Castanera R."/>
            <person name="Culley D."/>
            <person name="Daum C."/>
            <person name="Ezra D."/>
            <person name="Gonzalez J."/>
            <person name="Henrissat B."/>
            <person name="Kuo A."/>
            <person name="Liang C."/>
            <person name="Lipzen A."/>
            <person name="Lutzoni F."/>
            <person name="Magnuson J."/>
            <person name="Mondo S."/>
            <person name="Nolan M."/>
            <person name="Ohm R."/>
            <person name="Pangilinan J."/>
            <person name="Park H.-J."/>
            <person name="Ramirez L."/>
            <person name="Alfaro M."/>
            <person name="Sun H."/>
            <person name="Tritt A."/>
            <person name="Yoshinaga Y."/>
            <person name="Zwiers L.-H."/>
            <person name="Turgeon B."/>
            <person name="Goodwin S."/>
            <person name="Spatafora J."/>
            <person name="Crous P."/>
            <person name="Grigoriev I."/>
        </authorList>
    </citation>
    <scope>NUCLEOTIDE SEQUENCE</scope>
    <source>
        <strain evidence="1">CBS 675.92</strain>
    </source>
</reference>
<feature type="non-terminal residue" evidence="1">
    <location>
        <position position="1"/>
    </location>
</feature>
<name>A0A6A5T941_9PLEO</name>
<organism evidence="1 2">
    <name type="scientific">Byssothecium circinans</name>
    <dbReference type="NCBI Taxonomy" id="147558"/>
    <lineage>
        <taxon>Eukaryota</taxon>
        <taxon>Fungi</taxon>
        <taxon>Dikarya</taxon>
        <taxon>Ascomycota</taxon>
        <taxon>Pezizomycotina</taxon>
        <taxon>Dothideomycetes</taxon>
        <taxon>Pleosporomycetidae</taxon>
        <taxon>Pleosporales</taxon>
        <taxon>Massarineae</taxon>
        <taxon>Massarinaceae</taxon>
        <taxon>Byssothecium</taxon>
    </lineage>
</organism>
<gene>
    <name evidence="1" type="ORF">CC80DRAFT_429044</name>
</gene>
<dbReference type="Proteomes" id="UP000800035">
    <property type="component" value="Unassembled WGS sequence"/>
</dbReference>
<dbReference type="EMBL" id="ML977036">
    <property type="protein sequence ID" value="KAF1949495.1"/>
    <property type="molecule type" value="Genomic_DNA"/>
</dbReference>